<evidence type="ECO:0000313" key="3">
    <source>
        <dbReference type="Proteomes" id="UP000619743"/>
    </source>
</evidence>
<proteinExistence type="predicted"/>
<comment type="caution">
    <text evidence="2">The sequence shown here is derived from an EMBL/GenBank/DDBJ whole genome shotgun (WGS) entry which is preliminary data.</text>
</comment>
<organism evidence="2 3">
    <name type="scientific">Neiella marina</name>
    <dbReference type="NCBI Taxonomy" id="508461"/>
    <lineage>
        <taxon>Bacteria</taxon>
        <taxon>Pseudomonadati</taxon>
        <taxon>Pseudomonadota</taxon>
        <taxon>Gammaproteobacteria</taxon>
        <taxon>Alteromonadales</taxon>
        <taxon>Echinimonadaceae</taxon>
        <taxon>Neiella</taxon>
    </lineage>
</organism>
<gene>
    <name evidence="2" type="ORF">GCM10011369_19080</name>
</gene>
<dbReference type="Proteomes" id="UP000619743">
    <property type="component" value="Unassembled WGS sequence"/>
</dbReference>
<dbReference type="AlphaFoldDB" id="A0A8J2XP09"/>
<accession>A0A8J2XP09</accession>
<protein>
    <submittedName>
        <fullName evidence="2">Uncharacterized protein</fullName>
    </submittedName>
</protein>
<feature type="region of interest" description="Disordered" evidence="1">
    <location>
        <begin position="1"/>
        <end position="29"/>
    </location>
</feature>
<dbReference type="EMBL" id="BMDX01000008">
    <property type="protein sequence ID" value="GGA77382.1"/>
    <property type="molecule type" value="Genomic_DNA"/>
</dbReference>
<feature type="compositionally biased region" description="Basic and acidic residues" evidence="1">
    <location>
        <begin position="1"/>
        <end position="12"/>
    </location>
</feature>
<sequence>MLRSLESKHLSDQDLSELAPTADCRSHPDAASEVHLSERLWNSLKEHFKQDKQITDFLNATERNLKKGQIVDEVFGGCQRTFDSVRRRLIRKSRGIEAILEATK</sequence>
<name>A0A8J2XP09_9GAMM</name>
<evidence type="ECO:0000313" key="2">
    <source>
        <dbReference type="EMBL" id="GGA77382.1"/>
    </source>
</evidence>
<reference evidence="3" key="1">
    <citation type="journal article" date="2019" name="Int. J. Syst. Evol. Microbiol.">
        <title>The Global Catalogue of Microorganisms (GCM) 10K type strain sequencing project: providing services to taxonomists for standard genome sequencing and annotation.</title>
        <authorList>
            <consortium name="The Broad Institute Genomics Platform"/>
            <consortium name="The Broad Institute Genome Sequencing Center for Infectious Disease"/>
            <person name="Wu L."/>
            <person name="Ma J."/>
        </authorList>
    </citation>
    <scope>NUCLEOTIDE SEQUENCE [LARGE SCALE GENOMIC DNA]</scope>
    <source>
        <strain evidence="3">CGMCC 1.10130</strain>
    </source>
</reference>
<keyword evidence="3" id="KW-1185">Reference proteome</keyword>
<evidence type="ECO:0000256" key="1">
    <source>
        <dbReference type="SAM" id="MobiDB-lite"/>
    </source>
</evidence>